<dbReference type="STRING" id="4537.A0A0E0LNH3"/>
<reference evidence="4" key="1">
    <citation type="submission" date="2015-04" db="UniProtKB">
        <authorList>
            <consortium name="EnsemblPlants"/>
        </authorList>
    </citation>
    <scope>IDENTIFICATION</scope>
</reference>
<dbReference type="Gramene" id="OPUNC07G21200.1">
    <property type="protein sequence ID" value="OPUNC07G21200.1"/>
    <property type="gene ID" value="OPUNC07G21200"/>
</dbReference>
<dbReference type="Proteomes" id="UP000026962">
    <property type="component" value="Chromosome 7"/>
</dbReference>
<dbReference type="eggNOG" id="ENOG502QUDB">
    <property type="taxonomic scope" value="Eukaryota"/>
</dbReference>
<dbReference type="EnsemblPlants" id="OPUNC07G21200.1">
    <property type="protein sequence ID" value="OPUNC07G21200.1"/>
    <property type="gene ID" value="OPUNC07G21200"/>
</dbReference>
<dbReference type="Gene3D" id="2.30.29.30">
    <property type="entry name" value="Pleckstrin-homology domain (PH domain)/Phosphotyrosine-binding domain (PTB)"/>
    <property type="match status" value="1"/>
</dbReference>
<feature type="domain" description="GRAM" evidence="3">
    <location>
        <begin position="182"/>
        <end position="260"/>
    </location>
</feature>
<dbReference type="AlphaFoldDB" id="A0A0E0LNH3"/>
<dbReference type="InterPro" id="IPR011993">
    <property type="entry name" value="PH-like_dom_sf"/>
</dbReference>
<protein>
    <recommendedName>
        <fullName evidence="3">GRAM domain-containing protein</fullName>
    </recommendedName>
</protein>
<name>A0A0E0LNH3_ORYPU</name>
<dbReference type="InterPro" id="IPR004182">
    <property type="entry name" value="GRAM"/>
</dbReference>
<dbReference type="HOGENOM" id="CLU_063785_1_0_1"/>
<evidence type="ECO:0000256" key="2">
    <source>
        <dbReference type="SAM" id="MobiDB-lite"/>
    </source>
</evidence>
<sequence>MDSKPDEESATARAATEASAAAAPHPPEHAAYPRLSPEDVAPPPPPVVSQPVSANPYVVSAPSAQPPAKSQYHPLLLLSTAAAPILETIHAAVLTVSGCVCLLGSIAAGCVCLLGSIAAGARENLREKFDVVGRRFGEAARKTEGIVGDIWQHLKTGPSIADTAMGRIAQISKVIAEGGYDKVFHQTFECLPDEKLKKAYACYLSTSHGPIMGVLYISTAKIAFCSDSPVAYVTEDNKTQSSIYKVVVPVAQLRSVTPTASQQNPAERYIQVVSVDNHDFWFMGFVNYDGAIKSLQEAVHGA</sequence>
<accession>A0A0E0LNH3</accession>
<reference evidence="4" key="2">
    <citation type="submission" date="2018-05" db="EMBL/GenBank/DDBJ databases">
        <title>OpunRS2 (Oryza punctata Reference Sequence Version 2).</title>
        <authorList>
            <person name="Zhang J."/>
            <person name="Kudrna D."/>
            <person name="Lee S."/>
            <person name="Talag J."/>
            <person name="Welchert J."/>
            <person name="Wing R.A."/>
        </authorList>
    </citation>
    <scope>NUCLEOTIDE SEQUENCE [LARGE SCALE GENOMIC DNA]</scope>
</reference>
<organism evidence="4">
    <name type="scientific">Oryza punctata</name>
    <name type="common">Red rice</name>
    <dbReference type="NCBI Taxonomy" id="4537"/>
    <lineage>
        <taxon>Eukaryota</taxon>
        <taxon>Viridiplantae</taxon>
        <taxon>Streptophyta</taxon>
        <taxon>Embryophyta</taxon>
        <taxon>Tracheophyta</taxon>
        <taxon>Spermatophyta</taxon>
        <taxon>Magnoliopsida</taxon>
        <taxon>Liliopsida</taxon>
        <taxon>Poales</taxon>
        <taxon>Poaceae</taxon>
        <taxon>BOP clade</taxon>
        <taxon>Oryzoideae</taxon>
        <taxon>Oryzeae</taxon>
        <taxon>Oryzinae</taxon>
        <taxon>Oryza</taxon>
    </lineage>
</organism>
<feature type="region of interest" description="Disordered" evidence="2">
    <location>
        <begin position="1"/>
        <end position="48"/>
    </location>
</feature>
<proteinExistence type="inferred from homology"/>
<keyword evidence="5" id="KW-1185">Reference proteome</keyword>
<dbReference type="InterPro" id="IPR037848">
    <property type="entry name" value="GEM-like"/>
</dbReference>
<evidence type="ECO:0000259" key="3">
    <source>
        <dbReference type="SMART" id="SM00568"/>
    </source>
</evidence>
<evidence type="ECO:0000313" key="4">
    <source>
        <dbReference type="EnsemblPlants" id="OPUNC07G21200.1"/>
    </source>
</evidence>
<dbReference type="OMA" id="VGDIWQH"/>
<dbReference type="SMART" id="SM00568">
    <property type="entry name" value="GRAM"/>
    <property type="match status" value="1"/>
</dbReference>
<feature type="compositionally biased region" description="Low complexity" evidence="2">
    <location>
        <begin position="11"/>
        <end position="34"/>
    </location>
</feature>
<comment type="similarity">
    <text evidence="1">Belongs to the GEM family.</text>
</comment>
<dbReference type="Pfam" id="PF02893">
    <property type="entry name" value="GRAM"/>
    <property type="match status" value="1"/>
</dbReference>
<evidence type="ECO:0000313" key="5">
    <source>
        <dbReference type="Proteomes" id="UP000026962"/>
    </source>
</evidence>
<dbReference type="PANTHER" id="PTHR31969">
    <property type="entry name" value="GEM-LIKE PROTEIN 2"/>
    <property type="match status" value="1"/>
</dbReference>
<evidence type="ECO:0000256" key="1">
    <source>
        <dbReference type="ARBA" id="ARBA00009414"/>
    </source>
</evidence>